<dbReference type="PANTHER" id="PTHR37446">
    <property type="entry name" value="CLAUDIN-LIKE IN CAENORHABDITIS"/>
    <property type="match status" value="1"/>
</dbReference>
<keyword evidence="1" id="KW-1133">Transmembrane helix</keyword>
<feature type="transmembrane region" description="Helical" evidence="1">
    <location>
        <begin position="169"/>
        <end position="195"/>
    </location>
</feature>
<dbReference type="WBParaSite" id="EVEC_0000946401-mRNA-1">
    <property type="protein sequence ID" value="EVEC_0000946401-mRNA-1"/>
    <property type="gene ID" value="EVEC_0000946401"/>
</dbReference>
<name>A0A158QBF2_ENTVE</name>
<gene>
    <name evidence="2" type="ORF">EVEC_LOCUS8874</name>
</gene>
<evidence type="ECO:0000313" key="2">
    <source>
        <dbReference type="EMBL" id="VDD94123.1"/>
    </source>
</evidence>
<reference evidence="4" key="1">
    <citation type="submission" date="2016-04" db="UniProtKB">
        <authorList>
            <consortium name="WormBaseParasite"/>
        </authorList>
    </citation>
    <scope>IDENTIFICATION</scope>
</reference>
<proteinExistence type="predicted"/>
<evidence type="ECO:0000313" key="4">
    <source>
        <dbReference type="WBParaSite" id="EVEC_0000946401-mRNA-1"/>
    </source>
</evidence>
<evidence type="ECO:0000256" key="1">
    <source>
        <dbReference type="SAM" id="Phobius"/>
    </source>
</evidence>
<organism evidence="4">
    <name type="scientific">Enterobius vermicularis</name>
    <name type="common">Human pinworm</name>
    <dbReference type="NCBI Taxonomy" id="51028"/>
    <lineage>
        <taxon>Eukaryota</taxon>
        <taxon>Metazoa</taxon>
        <taxon>Ecdysozoa</taxon>
        <taxon>Nematoda</taxon>
        <taxon>Chromadorea</taxon>
        <taxon>Rhabditida</taxon>
        <taxon>Spirurina</taxon>
        <taxon>Oxyuridomorpha</taxon>
        <taxon>Oxyuroidea</taxon>
        <taxon>Oxyuridae</taxon>
        <taxon>Enterobius</taxon>
    </lineage>
</organism>
<dbReference type="Proteomes" id="UP000274131">
    <property type="component" value="Unassembled WGS sequence"/>
</dbReference>
<reference evidence="2 3" key="2">
    <citation type="submission" date="2018-10" db="EMBL/GenBank/DDBJ databases">
        <authorList>
            <consortium name="Pathogen Informatics"/>
        </authorList>
    </citation>
    <scope>NUCLEOTIDE SEQUENCE [LARGE SCALE GENOMIC DNA]</scope>
</reference>
<dbReference type="AlphaFoldDB" id="A0A158QBF2"/>
<sequence>MCCSFLGQIIFGAIMAVALGLTLASMFTPGWRDFQEMIAQNKTTPDAAGLFPFLCRTPSSNSSSLFASEITDEDYCKQWWDNLQGYEKVVIVAMCAAGLLEVAALAWTLFSIFACCCKNLLIHPLPAFASLITFFLALAIGLYGTKHKESIGGIPDSVKSVNEASEVGYSFYMACGALAAAIFDIIVGASSVALAKRCL</sequence>
<dbReference type="InterPro" id="IPR009545">
    <property type="entry name" value="Claudin-like"/>
</dbReference>
<keyword evidence="1" id="KW-0812">Transmembrane</keyword>
<feature type="transmembrane region" description="Helical" evidence="1">
    <location>
        <begin position="89"/>
        <end position="113"/>
    </location>
</feature>
<keyword evidence="3" id="KW-1185">Reference proteome</keyword>
<evidence type="ECO:0000313" key="3">
    <source>
        <dbReference type="Proteomes" id="UP000274131"/>
    </source>
</evidence>
<feature type="transmembrane region" description="Helical" evidence="1">
    <location>
        <begin position="5"/>
        <end position="27"/>
    </location>
</feature>
<protein>
    <submittedName>
        <fullName evidence="4">Claudin domain-containing protein</fullName>
    </submittedName>
</protein>
<dbReference type="PANTHER" id="PTHR37446:SF1">
    <property type="entry name" value="CLAUDIN"/>
    <property type="match status" value="1"/>
</dbReference>
<dbReference type="OrthoDB" id="5823731at2759"/>
<accession>A0A158QBF2</accession>
<feature type="transmembrane region" description="Helical" evidence="1">
    <location>
        <begin position="125"/>
        <end position="143"/>
    </location>
</feature>
<dbReference type="Gene3D" id="1.20.140.150">
    <property type="match status" value="1"/>
</dbReference>
<dbReference type="EMBL" id="UXUI01009662">
    <property type="protein sequence ID" value="VDD94123.1"/>
    <property type="molecule type" value="Genomic_DNA"/>
</dbReference>
<dbReference type="Pfam" id="PF06653">
    <property type="entry name" value="Claudin_3"/>
    <property type="match status" value="1"/>
</dbReference>
<keyword evidence="1" id="KW-0472">Membrane</keyword>